<dbReference type="CDD" id="cd10451">
    <property type="entry name" value="GIY-YIG_LuxR_like"/>
    <property type="match status" value="1"/>
</dbReference>
<dbReference type="STRING" id="29529.SAMN04488122_5086"/>
<dbReference type="AlphaFoldDB" id="A0A1I0S9B4"/>
<proteinExistence type="predicted"/>
<evidence type="ECO:0000313" key="2">
    <source>
        <dbReference type="Proteomes" id="UP000199310"/>
    </source>
</evidence>
<dbReference type="EMBL" id="FOJG01000002">
    <property type="protein sequence ID" value="SEW52752.1"/>
    <property type="molecule type" value="Genomic_DNA"/>
</dbReference>
<gene>
    <name evidence="1" type="ORF">SAMN04488122_5086</name>
</gene>
<keyword evidence="2" id="KW-1185">Reference proteome</keyword>
<protein>
    <recommendedName>
        <fullName evidence="3">LuxR family transcriptional regulator</fullName>
    </recommendedName>
</protein>
<dbReference type="RefSeq" id="WP_089899557.1">
    <property type="nucleotide sequence ID" value="NZ_FOJG01000002.1"/>
</dbReference>
<reference evidence="2" key="1">
    <citation type="submission" date="2016-10" db="EMBL/GenBank/DDBJ databases">
        <authorList>
            <person name="Varghese N."/>
            <person name="Submissions S."/>
        </authorList>
    </citation>
    <scope>NUCLEOTIDE SEQUENCE [LARGE SCALE GENOMIC DNA]</scope>
    <source>
        <strain evidence="2">DSM 3695</strain>
    </source>
</reference>
<evidence type="ECO:0000313" key="1">
    <source>
        <dbReference type="EMBL" id="SEW52752.1"/>
    </source>
</evidence>
<organism evidence="1 2">
    <name type="scientific">Chitinophaga arvensicola</name>
    <dbReference type="NCBI Taxonomy" id="29529"/>
    <lineage>
        <taxon>Bacteria</taxon>
        <taxon>Pseudomonadati</taxon>
        <taxon>Bacteroidota</taxon>
        <taxon>Chitinophagia</taxon>
        <taxon>Chitinophagales</taxon>
        <taxon>Chitinophagaceae</taxon>
        <taxon>Chitinophaga</taxon>
    </lineage>
</organism>
<name>A0A1I0S9B4_9BACT</name>
<dbReference type="InterPro" id="IPR035901">
    <property type="entry name" value="GIY-YIG_endonuc_sf"/>
</dbReference>
<evidence type="ECO:0008006" key="3">
    <source>
        <dbReference type="Google" id="ProtNLM"/>
    </source>
</evidence>
<dbReference type="Proteomes" id="UP000199310">
    <property type="component" value="Unassembled WGS sequence"/>
</dbReference>
<sequence>MKNSSRQELKEAAKNHKTTMGVLSVKNTINGQRYIEGSLNLESLVNRIKFLLNSRQFTQQQLQNDWIQYGEQAFTFETLQVIPIQENRFTNYRQEVAKAEKAAIAQYNAPQELYND</sequence>
<accession>A0A1I0S9B4</accession>
<dbReference type="OrthoDB" id="9134286at2"/>
<dbReference type="Gene3D" id="3.40.1440.10">
    <property type="entry name" value="GIY-YIG endonuclease"/>
    <property type="match status" value="1"/>
</dbReference>